<evidence type="ECO:0000256" key="1">
    <source>
        <dbReference type="SAM" id="SignalP"/>
    </source>
</evidence>
<organism evidence="2">
    <name type="scientific">candidate division WOR-3 bacterium</name>
    <dbReference type="NCBI Taxonomy" id="2052148"/>
    <lineage>
        <taxon>Bacteria</taxon>
        <taxon>Bacteria division WOR-3</taxon>
    </lineage>
</organism>
<evidence type="ECO:0008006" key="3">
    <source>
        <dbReference type="Google" id="ProtNLM"/>
    </source>
</evidence>
<keyword evidence="1" id="KW-0732">Signal</keyword>
<gene>
    <name evidence="2" type="ORF">ENV70_00825</name>
</gene>
<dbReference type="EMBL" id="DTHJ01000018">
    <property type="protein sequence ID" value="HHS62147.1"/>
    <property type="molecule type" value="Genomic_DNA"/>
</dbReference>
<feature type="chain" id="PRO_5028444371" description="DUF4382 domain-containing protein" evidence="1">
    <location>
        <begin position="22"/>
        <end position="168"/>
    </location>
</feature>
<proteinExistence type="predicted"/>
<protein>
    <recommendedName>
        <fullName evidence="3">DUF4382 domain-containing protein</fullName>
    </recommendedName>
</protein>
<sequence>MRFFHLAFISLLMIIACAQNASVEIGFNDGVLLRGTYGDIIVRVTRIEVFQSGEFTEVWNGNNIVDIPINSDDYCSITNGYIPITSGSYKKMRITIDSLSYKLDNTVVALLDSVYQFTANAFTDIIIEDNDEYRLVISIASTNWFEPDSQKIKTGHQPFEGASLKVYY</sequence>
<feature type="signal peptide" evidence="1">
    <location>
        <begin position="1"/>
        <end position="21"/>
    </location>
</feature>
<evidence type="ECO:0000313" key="2">
    <source>
        <dbReference type="EMBL" id="HHS62147.1"/>
    </source>
</evidence>
<name>A0A7C6EIA2_UNCW3</name>
<dbReference type="PROSITE" id="PS51257">
    <property type="entry name" value="PROKAR_LIPOPROTEIN"/>
    <property type="match status" value="1"/>
</dbReference>
<comment type="caution">
    <text evidence="2">The sequence shown here is derived from an EMBL/GenBank/DDBJ whole genome shotgun (WGS) entry which is preliminary data.</text>
</comment>
<dbReference type="AlphaFoldDB" id="A0A7C6EIA2"/>
<reference evidence="2" key="1">
    <citation type="journal article" date="2020" name="mSystems">
        <title>Genome- and Community-Level Interaction Insights into Carbon Utilization and Element Cycling Functions of Hydrothermarchaeota in Hydrothermal Sediment.</title>
        <authorList>
            <person name="Zhou Z."/>
            <person name="Liu Y."/>
            <person name="Xu W."/>
            <person name="Pan J."/>
            <person name="Luo Z.H."/>
            <person name="Li M."/>
        </authorList>
    </citation>
    <scope>NUCLEOTIDE SEQUENCE [LARGE SCALE GENOMIC DNA]</scope>
    <source>
        <strain evidence="2">SpSt-783</strain>
    </source>
</reference>
<accession>A0A7C6EIA2</accession>